<sequence>MSTSPQQFTQQWFAARNDAFNEVRSIAITTWCSGQWPDFGNRSKEYPRVHPWQVNEQNELFHPTDLSQDFAQCQIPDTYCICAMQELDPVNCLRHSLYIHVGSRRGQHQGKMVAGCRAQHEGCGLFIPLEILYSNHNLLMAKYPKREAPGIGIFRFNDHNEPLPLSPQATHISNSAGSSQQSSSVKCPHSESSSSPLKYCGVHVPQALLLRVSFYKHMNVTF</sequence>
<proteinExistence type="predicted"/>
<feature type="region of interest" description="Disordered" evidence="1">
    <location>
        <begin position="165"/>
        <end position="196"/>
    </location>
</feature>
<gene>
    <name evidence="2" type="ORF">M422DRAFT_267135</name>
</gene>
<dbReference type="AlphaFoldDB" id="A0A0C9V160"/>
<accession>A0A0C9V160</accession>
<keyword evidence="3" id="KW-1185">Reference proteome</keyword>
<organism evidence="2 3">
    <name type="scientific">Sphaerobolus stellatus (strain SS14)</name>
    <dbReference type="NCBI Taxonomy" id="990650"/>
    <lineage>
        <taxon>Eukaryota</taxon>
        <taxon>Fungi</taxon>
        <taxon>Dikarya</taxon>
        <taxon>Basidiomycota</taxon>
        <taxon>Agaricomycotina</taxon>
        <taxon>Agaricomycetes</taxon>
        <taxon>Phallomycetidae</taxon>
        <taxon>Geastrales</taxon>
        <taxon>Sphaerobolaceae</taxon>
        <taxon>Sphaerobolus</taxon>
    </lineage>
</organism>
<evidence type="ECO:0000313" key="2">
    <source>
        <dbReference type="EMBL" id="KIJ31185.1"/>
    </source>
</evidence>
<dbReference type="HOGENOM" id="CLU_1246047_0_0_1"/>
<protein>
    <submittedName>
        <fullName evidence="2">Uncharacterized protein</fullName>
    </submittedName>
</protein>
<dbReference type="EMBL" id="KN837246">
    <property type="protein sequence ID" value="KIJ31185.1"/>
    <property type="molecule type" value="Genomic_DNA"/>
</dbReference>
<feature type="compositionally biased region" description="Low complexity" evidence="1">
    <location>
        <begin position="173"/>
        <end position="184"/>
    </location>
</feature>
<reference evidence="2 3" key="1">
    <citation type="submission" date="2014-06" db="EMBL/GenBank/DDBJ databases">
        <title>Evolutionary Origins and Diversification of the Mycorrhizal Mutualists.</title>
        <authorList>
            <consortium name="DOE Joint Genome Institute"/>
            <consortium name="Mycorrhizal Genomics Consortium"/>
            <person name="Kohler A."/>
            <person name="Kuo A."/>
            <person name="Nagy L.G."/>
            <person name="Floudas D."/>
            <person name="Copeland A."/>
            <person name="Barry K.W."/>
            <person name="Cichocki N."/>
            <person name="Veneault-Fourrey C."/>
            <person name="LaButti K."/>
            <person name="Lindquist E.A."/>
            <person name="Lipzen A."/>
            <person name="Lundell T."/>
            <person name="Morin E."/>
            <person name="Murat C."/>
            <person name="Riley R."/>
            <person name="Ohm R."/>
            <person name="Sun H."/>
            <person name="Tunlid A."/>
            <person name="Henrissat B."/>
            <person name="Grigoriev I.V."/>
            <person name="Hibbett D.S."/>
            <person name="Martin F."/>
        </authorList>
    </citation>
    <scope>NUCLEOTIDE SEQUENCE [LARGE SCALE GENOMIC DNA]</scope>
    <source>
        <strain evidence="2 3">SS14</strain>
    </source>
</reference>
<dbReference type="Proteomes" id="UP000054279">
    <property type="component" value="Unassembled WGS sequence"/>
</dbReference>
<evidence type="ECO:0000313" key="3">
    <source>
        <dbReference type="Proteomes" id="UP000054279"/>
    </source>
</evidence>
<evidence type="ECO:0000256" key="1">
    <source>
        <dbReference type="SAM" id="MobiDB-lite"/>
    </source>
</evidence>
<name>A0A0C9V160_SPHS4</name>